<organism evidence="4">
    <name type="scientific">Oscillatoriales cyanobacterium SpSt-418</name>
    <dbReference type="NCBI Taxonomy" id="2282169"/>
    <lineage>
        <taxon>Bacteria</taxon>
        <taxon>Bacillati</taxon>
        <taxon>Cyanobacteriota</taxon>
        <taxon>Cyanophyceae</taxon>
        <taxon>Oscillatoriophycideae</taxon>
        <taxon>Oscillatoriales</taxon>
    </lineage>
</organism>
<feature type="compositionally biased region" description="Basic and acidic residues" evidence="2">
    <location>
        <begin position="113"/>
        <end position="126"/>
    </location>
</feature>
<accession>A0A7C3KGY9</accession>
<gene>
    <name evidence="4" type="ORF">ENR64_18505</name>
</gene>
<dbReference type="EMBL" id="DSRU01000269">
    <property type="protein sequence ID" value="HFM99705.1"/>
    <property type="molecule type" value="Genomic_DNA"/>
</dbReference>
<evidence type="ECO:0000313" key="4">
    <source>
        <dbReference type="EMBL" id="HFM99705.1"/>
    </source>
</evidence>
<reference evidence="4" key="1">
    <citation type="journal article" date="2020" name="mSystems">
        <title>Genome- and Community-Level Interaction Insights into Carbon Utilization and Element Cycling Functions of Hydrothermarchaeota in Hydrothermal Sediment.</title>
        <authorList>
            <person name="Zhou Z."/>
            <person name="Liu Y."/>
            <person name="Xu W."/>
            <person name="Pan J."/>
            <person name="Luo Z.H."/>
            <person name="Li M."/>
        </authorList>
    </citation>
    <scope>NUCLEOTIDE SEQUENCE [LARGE SCALE GENOMIC DNA]</scope>
    <source>
        <strain evidence="4">SpSt-418</strain>
    </source>
</reference>
<name>A0A7C3KGY9_9CYAN</name>
<evidence type="ECO:0000256" key="1">
    <source>
        <dbReference type="PROSITE-ProRule" id="PRU00325"/>
    </source>
</evidence>
<sequence>MPVQWTSEQVLALAPDAASAKNGRGLATRQKWHSLGSQQSVIWGECQGSGKTPYRTQIDLSEPAFRCSCPSRKFPCKHGLGLFLLLAEQPNELIESEPPDWVAEWLTSRSQRAEKQAEKQVKRQEQAADPAAQAKRANERQRKVSAGVQELRLWLDDRVRQGLATLPQESYQVWDAIAARMVDAQAPGLARHLRELAGVAHTGAGWIDRVLERFGQLYLLIEGFERLETLPAEVQADLRSQIGWSMSQDEVRSGAAQADLWLVVGQRTEEEERLKARRTWLYGLSTNTFALLLDFAHGNQPFEQTLLPGSCLEAELVFYPSAYPLRALIKTRQEAVLLTKTPPGNLSMTTAIATYSKALAQCPWLERFPLLLQGVIPQFSGECWSIQDQEGVVLPLSQRLEPNQGWQLLALSGGYPFSIFGEWDGSTLLPLSVWAEDLYYGFH</sequence>
<dbReference type="InterPro" id="IPR007527">
    <property type="entry name" value="Znf_SWIM"/>
</dbReference>
<keyword evidence="1" id="KW-0479">Metal-binding</keyword>
<keyword evidence="1" id="KW-0862">Zinc</keyword>
<comment type="caution">
    <text evidence="4">The sequence shown here is derived from an EMBL/GenBank/DDBJ whole genome shotgun (WGS) entry which is preliminary data.</text>
</comment>
<evidence type="ECO:0000259" key="3">
    <source>
        <dbReference type="PROSITE" id="PS50966"/>
    </source>
</evidence>
<feature type="domain" description="SWIM-type" evidence="3">
    <location>
        <begin position="54"/>
        <end position="87"/>
    </location>
</feature>
<keyword evidence="1" id="KW-0863">Zinc-finger</keyword>
<dbReference type="PROSITE" id="PS50966">
    <property type="entry name" value="ZF_SWIM"/>
    <property type="match status" value="1"/>
</dbReference>
<feature type="region of interest" description="Disordered" evidence="2">
    <location>
        <begin position="113"/>
        <end position="143"/>
    </location>
</feature>
<evidence type="ECO:0000256" key="2">
    <source>
        <dbReference type="SAM" id="MobiDB-lite"/>
    </source>
</evidence>
<proteinExistence type="predicted"/>
<dbReference type="GO" id="GO:0008270">
    <property type="term" value="F:zinc ion binding"/>
    <property type="evidence" value="ECO:0007669"/>
    <property type="project" value="UniProtKB-KW"/>
</dbReference>
<dbReference type="Pfam" id="PF04434">
    <property type="entry name" value="SWIM"/>
    <property type="match status" value="1"/>
</dbReference>
<dbReference type="AlphaFoldDB" id="A0A7C3KGY9"/>
<protein>
    <submittedName>
        <fullName evidence="4">SWIM zinc finger family protein</fullName>
    </submittedName>
</protein>